<dbReference type="GO" id="GO:0016020">
    <property type="term" value="C:membrane"/>
    <property type="evidence" value="ECO:0007669"/>
    <property type="project" value="UniProtKB-SubCell"/>
</dbReference>
<reference evidence="8" key="1">
    <citation type="submission" date="2019-04" db="EMBL/GenBank/DDBJ databases">
        <title>Friends and foes A comparative genomics studyof 23 Aspergillus species from section Flavi.</title>
        <authorList>
            <consortium name="DOE Joint Genome Institute"/>
            <person name="Kjaerbolling I."/>
            <person name="Vesth T."/>
            <person name="Frisvad J.C."/>
            <person name="Nybo J.L."/>
            <person name="Theobald S."/>
            <person name="Kildgaard S."/>
            <person name="Isbrandt T."/>
            <person name="Kuo A."/>
            <person name="Sato A."/>
            <person name="Lyhne E.K."/>
            <person name="Kogle M.E."/>
            <person name="Wiebenga A."/>
            <person name="Kun R.S."/>
            <person name="Lubbers R.J."/>
            <person name="Makela M.R."/>
            <person name="Barry K."/>
            <person name="Chovatia M."/>
            <person name="Clum A."/>
            <person name="Daum C."/>
            <person name="Haridas S."/>
            <person name="He G."/>
            <person name="LaButti K."/>
            <person name="Lipzen A."/>
            <person name="Mondo S."/>
            <person name="Riley R."/>
            <person name="Salamov A."/>
            <person name="Simmons B.A."/>
            <person name="Magnuson J.K."/>
            <person name="Henrissat B."/>
            <person name="Mortensen U.H."/>
            <person name="Larsen T.O."/>
            <person name="Devries R.P."/>
            <person name="Grigoriev I.V."/>
            <person name="Machida M."/>
            <person name="Baker S.E."/>
            <person name="Andersen M.R."/>
        </authorList>
    </citation>
    <scope>NUCLEOTIDE SEQUENCE [LARGE SCALE GENOMIC DNA]</scope>
    <source>
        <strain evidence="8">CBS 130015</strain>
    </source>
</reference>
<dbReference type="AlphaFoldDB" id="A0A5N6VSV2"/>
<dbReference type="PANTHER" id="PTHR43341:SF4">
    <property type="entry name" value="ARGININE PERMEASE CAN1-RELATED"/>
    <property type="match status" value="1"/>
</dbReference>
<dbReference type="Pfam" id="PF00324">
    <property type="entry name" value="AA_permease"/>
    <property type="match status" value="1"/>
</dbReference>
<keyword evidence="2 5" id="KW-0812">Transmembrane</keyword>
<accession>A0A5N6VSV2</accession>
<sequence length="475" mass="51560">MLHPSTSLNDGSMMETQDARNGQFHRSFSPRQVHIISLGSNIGSGVFIATGQALASGGPGNMVLAYGMVCSAVWAVLQSLSEMTIAFPVSGNYIDYADRWVDPALAFGAGFAEWLAWSEIVASEAGFFNVLVQYWAEGSLPLGATVTIFLAVCLFVFLLPNKAFAWFEYITSLIKIFLFLFIIVLSLALVLGAGPNGYMHHRETWTDRPAFLNGFTGFANCALLATWAVGDQVFIGIMGGEAESPRFSMAHATKLVPFRVNFIYMFSIVFITILVPSNDDRLLSGSGVAASPFVIAVQDAGIPAVPSIFNAGMICGVLAISAEGIYLSSRVLRMMAHQRLIPEALAKVDSRGRPDGPACLSLPTGASLPFTNWRFYCALKAQKDQLFNETYGWKSTFWPSAPAWLMLVSLMLLACCVGCGVKPVDGFTFTAENFLQYTLGLWVIAGCTLAYKVIVRTAWRDPKTADCITGRRTLG</sequence>
<feature type="transmembrane region" description="Helical" evidence="5">
    <location>
        <begin position="33"/>
        <end position="51"/>
    </location>
</feature>
<feature type="transmembrane region" description="Helical" evidence="5">
    <location>
        <begin position="172"/>
        <end position="194"/>
    </location>
</feature>
<feature type="transmembrane region" description="Helical" evidence="5">
    <location>
        <begin position="308"/>
        <end position="329"/>
    </location>
</feature>
<protein>
    <submittedName>
        <fullName evidence="7">Proline-specific permease</fullName>
    </submittedName>
</protein>
<feature type="transmembrane region" description="Helical" evidence="5">
    <location>
        <begin position="140"/>
        <end position="160"/>
    </location>
</feature>
<evidence type="ECO:0000259" key="6">
    <source>
        <dbReference type="Pfam" id="PF00324"/>
    </source>
</evidence>
<keyword evidence="3 5" id="KW-1133">Transmembrane helix</keyword>
<keyword evidence="4 5" id="KW-0472">Membrane</keyword>
<dbReference type="PIRSF" id="PIRSF006060">
    <property type="entry name" value="AA_transporter"/>
    <property type="match status" value="1"/>
</dbReference>
<dbReference type="InterPro" id="IPR004841">
    <property type="entry name" value="AA-permease/SLC12A_dom"/>
</dbReference>
<name>A0A5N6VSV2_9EURO</name>
<proteinExistence type="predicted"/>
<feature type="transmembrane region" description="Helical" evidence="5">
    <location>
        <begin position="435"/>
        <end position="454"/>
    </location>
</feature>
<evidence type="ECO:0000313" key="8">
    <source>
        <dbReference type="Proteomes" id="UP000325433"/>
    </source>
</evidence>
<evidence type="ECO:0000256" key="1">
    <source>
        <dbReference type="ARBA" id="ARBA00004141"/>
    </source>
</evidence>
<feature type="domain" description="Amino acid permease/ SLC12A" evidence="6">
    <location>
        <begin position="33"/>
        <end position="354"/>
    </location>
</feature>
<feature type="transmembrane region" description="Helical" evidence="5">
    <location>
        <begin position="403"/>
        <end position="423"/>
    </location>
</feature>
<evidence type="ECO:0000313" key="7">
    <source>
        <dbReference type="EMBL" id="KAE8310210.1"/>
    </source>
</evidence>
<evidence type="ECO:0000256" key="4">
    <source>
        <dbReference type="ARBA" id="ARBA00023136"/>
    </source>
</evidence>
<comment type="subcellular location">
    <subcellularLocation>
        <location evidence="1">Membrane</location>
        <topology evidence="1">Multi-pass membrane protein</topology>
    </subcellularLocation>
</comment>
<dbReference type="GO" id="GO:0015171">
    <property type="term" value="F:amino acid transmembrane transporter activity"/>
    <property type="evidence" value="ECO:0007669"/>
    <property type="project" value="TreeGrafter"/>
</dbReference>
<evidence type="ECO:0000256" key="2">
    <source>
        <dbReference type="ARBA" id="ARBA00022692"/>
    </source>
</evidence>
<dbReference type="InterPro" id="IPR050524">
    <property type="entry name" value="APC_YAT"/>
</dbReference>
<dbReference type="PANTHER" id="PTHR43341">
    <property type="entry name" value="AMINO ACID PERMEASE"/>
    <property type="match status" value="1"/>
</dbReference>
<gene>
    <name evidence="7" type="ORF">BDV41DRAFT_566712</name>
</gene>
<evidence type="ECO:0000256" key="5">
    <source>
        <dbReference type="SAM" id="Phobius"/>
    </source>
</evidence>
<organism evidence="7 8">
    <name type="scientific">Aspergillus transmontanensis</name>
    <dbReference type="NCBI Taxonomy" id="1034304"/>
    <lineage>
        <taxon>Eukaryota</taxon>
        <taxon>Fungi</taxon>
        <taxon>Dikarya</taxon>
        <taxon>Ascomycota</taxon>
        <taxon>Pezizomycotina</taxon>
        <taxon>Eurotiomycetes</taxon>
        <taxon>Eurotiomycetidae</taxon>
        <taxon>Eurotiales</taxon>
        <taxon>Aspergillaceae</taxon>
        <taxon>Aspergillus</taxon>
        <taxon>Aspergillus subgen. Circumdati</taxon>
    </lineage>
</organism>
<keyword evidence="8" id="KW-1185">Reference proteome</keyword>
<feature type="transmembrane region" description="Helical" evidence="5">
    <location>
        <begin position="256"/>
        <end position="275"/>
    </location>
</feature>
<feature type="transmembrane region" description="Helical" evidence="5">
    <location>
        <begin position="214"/>
        <end position="235"/>
    </location>
</feature>
<dbReference type="EMBL" id="ML738356">
    <property type="protein sequence ID" value="KAE8310210.1"/>
    <property type="molecule type" value="Genomic_DNA"/>
</dbReference>
<dbReference type="Proteomes" id="UP000325433">
    <property type="component" value="Unassembled WGS sequence"/>
</dbReference>
<dbReference type="Gene3D" id="1.20.1740.10">
    <property type="entry name" value="Amino acid/polyamine transporter I"/>
    <property type="match status" value="1"/>
</dbReference>
<evidence type="ECO:0000256" key="3">
    <source>
        <dbReference type="ARBA" id="ARBA00022989"/>
    </source>
</evidence>